<dbReference type="InterPro" id="IPR013221">
    <property type="entry name" value="Mur_ligase_cen"/>
</dbReference>
<organism evidence="12 13">
    <name type="scientific">Geofilum rubicundum JCM 15548</name>
    <dbReference type="NCBI Taxonomy" id="1236989"/>
    <lineage>
        <taxon>Bacteria</taxon>
        <taxon>Pseudomonadati</taxon>
        <taxon>Bacteroidota</taxon>
        <taxon>Bacteroidia</taxon>
        <taxon>Marinilabiliales</taxon>
        <taxon>Marinilabiliaceae</taxon>
        <taxon>Geofilum</taxon>
    </lineage>
</organism>
<dbReference type="Gene3D" id="3.40.1190.10">
    <property type="entry name" value="Mur-like, catalytic domain"/>
    <property type="match status" value="1"/>
</dbReference>
<keyword evidence="5" id="KW-0133">Cell shape</keyword>
<dbReference type="InterPro" id="IPR036565">
    <property type="entry name" value="Mur-like_cat_sf"/>
</dbReference>
<evidence type="ECO:0000256" key="6">
    <source>
        <dbReference type="ARBA" id="ARBA00022984"/>
    </source>
</evidence>
<evidence type="ECO:0000256" key="5">
    <source>
        <dbReference type="ARBA" id="ARBA00022960"/>
    </source>
</evidence>
<dbReference type="STRING" id="1236989.JCM15548_11359"/>
<proteinExistence type="predicted"/>
<dbReference type="GO" id="GO:0008360">
    <property type="term" value="P:regulation of cell shape"/>
    <property type="evidence" value="ECO:0007669"/>
    <property type="project" value="UniProtKB-KW"/>
</dbReference>
<dbReference type="SUPFAM" id="SSF53623">
    <property type="entry name" value="MurD-like peptide ligases, catalytic domain"/>
    <property type="match status" value="1"/>
</dbReference>
<dbReference type="InterPro" id="IPR000713">
    <property type="entry name" value="Mur_ligase_N"/>
</dbReference>
<evidence type="ECO:0000313" key="12">
    <source>
        <dbReference type="EMBL" id="GAO29194.1"/>
    </source>
</evidence>
<feature type="domain" description="Mur ligase central" evidence="11">
    <location>
        <begin position="108"/>
        <end position="283"/>
    </location>
</feature>
<evidence type="ECO:0000313" key="13">
    <source>
        <dbReference type="Proteomes" id="UP000032900"/>
    </source>
</evidence>
<protein>
    <submittedName>
        <fullName evidence="12">Cytoplasmic peptidoglycan synthetase, N-terminal</fullName>
    </submittedName>
</protein>
<dbReference type="Pfam" id="PF08245">
    <property type="entry name" value="Mur_ligase_M"/>
    <property type="match status" value="1"/>
</dbReference>
<dbReference type="SUPFAM" id="SSF51984">
    <property type="entry name" value="MurCD N-terminal domain"/>
    <property type="match status" value="1"/>
</dbReference>
<evidence type="ECO:0000256" key="7">
    <source>
        <dbReference type="ARBA" id="ARBA00023306"/>
    </source>
</evidence>
<dbReference type="Gene3D" id="3.40.50.720">
    <property type="entry name" value="NAD(P)-binding Rossmann-like Domain"/>
    <property type="match status" value="1"/>
</dbReference>
<keyword evidence="2" id="KW-0132">Cell division</keyword>
<dbReference type="SUPFAM" id="SSF53244">
    <property type="entry name" value="MurD-like peptide ligases, peptide-binding domain"/>
    <property type="match status" value="1"/>
</dbReference>
<keyword evidence="8" id="KW-0961">Cell wall biogenesis/degradation</keyword>
<keyword evidence="4" id="KW-0067">ATP-binding</keyword>
<gene>
    <name evidence="12" type="ORF">JCM15548_11359</name>
</gene>
<keyword evidence="1" id="KW-0436">Ligase</keyword>
<evidence type="ECO:0000256" key="1">
    <source>
        <dbReference type="ARBA" id="ARBA00022598"/>
    </source>
</evidence>
<accession>A0A0E9LVB8</accession>
<evidence type="ECO:0000259" key="11">
    <source>
        <dbReference type="Pfam" id="PF08245"/>
    </source>
</evidence>
<dbReference type="GO" id="GO:0009252">
    <property type="term" value="P:peptidoglycan biosynthetic process"/>
    <property type="evidence" value="ECO:0007669"/>
    <property type="project" value="UniProtKB-KW"/>
</dbReference>
<sequence length="454" mass="51132">MRIHFIAIGGSAMHNLAIALKENHEVVSGSDDEVFEPSRSRLLQHGLLPEKEGWDPDRITHDLDAVILGMHARKDNPELLRALEIGVKVYSYPEYLYEQCRHKKRVVIAGSHGKTTVTSMVMHALRDNQIDFDYMVGAQLEGFDTMVRLSKSAKVVVFEGDEYLSSPIDLRPKFLWYRPHLALITGMAWDHVNVFPTIEIYNEQFRLFVDSIIEDGYLTWFSGDSNLKDMMADFEGGLTTEPYGTLATQVEKGRTQVLHHQQSYPVPVFGNHNMQNMAGAMNICRELGLSEQRFLTSMKTFKGASRRLQVLGQNEHSTVFYDFAHAPSKLKATIDAVKEQFPDRTLVACLELHTFSSLNKTFLPQYRNTMEKADKPIVFYNPEVLKHKQLPALSVAEVSAAFNIPASAIVTSSSQLLAALNAVEMQQVNLLVMTSGNLGGINIKEWVDKRADLS</sequence>
<keyword evidence="13" id="KW-1185">Reference proteome</keyword>
<dbReference type="Pfam" id="PF02875">
    <property type="entry name" value="Mur_ligase_C"/>
    <property type="match status" value="1"/>
</dbReference>
<feature type="domain" description="Mur ligase C-terminal" evidence="10">
    <location>
        <begin position="306"/>
        <end position="436"/>
    </location>
</feature>
<dbReference type="GO" id="GO:0071555">
    <property type="term" value="P:cell wall organization"/>
    <property type="evidence" value="ECO:0007669"/>
    <property type="project" value="UniProtKB-KW"/>
</dbReference>
<keyword evidence="6" id="KW-0573">Peptidoglycan synthesis</keyword>
<dbReference type="EMBL" id="BAZW01000007">
    <property type="protein sequence ID" value="GAO29194.1"/>
    <property type="molecule type" value="Genomic_DNA"/>
</dbReference>
<dbReference type="PANTHER" id="PTHR43445:SF5">
    <property type="entry name" value="UDP-N-ACETYLMURAMATE--L-ALANYL-GAMMA-D-GLUTAMYL-MESO-2,6-DIAMINOHEPTANDIOATE LIGASE"/>
    <property type="match status" value="1"/>
</dbReference>
<dbReference type="Proteomes" id="UP000032900">
    <property type="component" value="Unassembled WGS sequence"/>
</dbReference>
<evidence type="ECO:0000256" key="8">
    <source>
        <dbReference type="ARBA" id="ARBA00023316"/>
    </source>
</evidence>
<dbReference type="Gene3D" id="3.90.190.20">
    <property type="entry name" value="Mur ligase, C-terminal domain"/>
    <property type="match status" value="1"/>
</dbReference>
<evidence type="ECO:0000256" key="4">
    <source>
        <dbReference type="ARBA" id="ARBA00022840"/>
    </source>
</evidence>
<dbReference type="InterPro" id="IPR004101">
    <property type="entry name" value="Mur_ligase_C"/>
</dbReference>
<name>A0A0E9LVB8_9BACT</name>
<evidence type="ECO:0000256" key="2">
    <source>
        <dbReference type="ARBA" id="ARBA00022618"/>
    </source>
</evidence>
<dbReference type="OrthoDB" id="9804126at2"/>
<reference evidence="12 13" key="1">
    <citation type="journal article" date="2015" name="Microbes Environ.">
        <title>Distribution and evolution of nitrogen fixation genes in the phylum bacteroidetes.</title>
        <authorList>
            <person name="Inoue J."/>
            <person name="Oshima K."/>
            <person name="Suda W."/>
            <person name="Sakamoto M."/>
            <person name="Iino T."/>
            <person name="Noda S."/>
            <person name="Hongoh Y."/>
            <person name="Hattori M."/>
            <person name="Ohkuma M."/>
        </authorList>
    </citation>
    <scope>NUCLEOTIDE SEQUENCE [LARGE SCALE GENOMIC DNA]</scope>
    <source>
        <strain evidence="12">JCM 15548</strain>
    </source>
</reference>
<dbReference type="GO" id="GO:0016881">
    <property type="term" value="F:acid-amino acid ligase activity"/>
    <property type="evidence" value="ECO:0007669"/>
    <property type="project" value="InterPro"/>
</dbReference>
<evidence type="ECO:0000259" key="10">
    <source>
        <dbReference type="Pfam" id="PF02875"/>
    </source>
</evidence>
<dbReference type="GO" id="GO:0051301">
    <property type="term" value="P:cell division"/>
    <property type="evidence" value="ECO:0007669"/>
    <property type="project" value="UniProtKB-KW"/>
</dbReference>
<dbReference type="InterPro" id="IPR036615">
    <property type="entry name" value="Mur_ligase_C_dom_sf"/>
</dbReference>
<dbReference type="GO" id="GO:0005524">
    <property type="term" value="F:ATP binding"/>
    <property type="evidence" value="ECO:0007669"/>
    <property type="project" value="UniProtKB-KW"/>
</dbReference>
<dbReference type="Pfam" id="PF01225">
    <property type="entry name" value="Mur_ligase"/>
    <property type="match status" value="1"/>
</dbReference>
<dbReference type="RefSeq" id="WP_062123190.1">
    <property type="nucleotide sequence ID" value="NZ_BAZW01000007.1"/>
</dbReference>
<dbReference type="PANTHER" id="PTHR43445">
    <property type="entry name" value="UDP-N-ACETYLMURAMATE--L-ALANINE LIGASE-RELATED"/>
    <property type="match status" value="1"/>
</dbReference>
<evidence type="ECO:0000256" key="3">
    <source>
        <dbReference type="ARBA" id="ARBA00022741"/>
    </source>
</evidence>
<evidence type="ECO:0000259" key="9">
    <source>
        <dbReference type="Pfam" id="PF01225"/>
    </source>
</evidence>
<comment type="caution">
    <text evidence="12">The sequence shown here is derived from an EMBL/GenBank/DDBJ whole genome shotgun (WGS) entry which is preliminary data.</text>
</comment>
<keyword evidence="7" id="KW-0131">Cell cycle</keyword>
<dbReference type="AlphaFoldDB" id="A0A0E9LVB8"/>
<dbReference type="InterPro" id="IPR050061">
    <property type="entry name" value="MurCDEF_pg_biosynth"/>
</dbReference>
<feature type="domain" description="Mur ligase N-terminal catalytic" evidence="9">
    <location>
        <begin position="2"/>
        <end position="103"/>
    </location>
</feature>
<keyword evidence="3" id="KW-0547">Nucleotide-binding</keyword>